<name>A0A6P6RWP1_9EIME</name>
<keyword evidence="7" id="KW-1185">Reference proteome</keyword>
<organism evidence="7 8">
    <name type="scientific">Cyclospora cayetanensis</name>
    <dbReference type="NCBI Taxonomy" id="88456"/>
    <lineage>
        <taxon>Eukaryota</taxon>
        <taxon>Sar</taxon>
        <taxon>Alveolata</taxon>
        <taxon>Apicomplexa</taxon>
        <taxon>Conoidasida</taxon>
        <taxon>Coccidia</taxon>
        <taxon>Eucoccidiorida</taxon>
        <taxon>Eimeriorina</taxon>
        <taxon>Eimeriidae</taxon>
        <taxon>Cyclospora</taxon>
    </lineage>
</organism>
<dbReference type="OrthoDB" id="348408at2759"/>
<dbReference type="PANTHER" id="PTHR11040:SF140">
    <property type="entry name" value="ZRT (ZRT), IRT- (IRT-) LIKE PROTEIN TRANSPORTER"/>
    <property type="match status" value="1"/>
</dbReference>
<dbReference type="GO" id="GO:0016020">
    <property type="term" value="C:membrane"/>
    <property type="evidence" value="ECO:0007669"/>
    <property type="project" value="UniProtKB-SubCell"/>
</dbReference>
<dbReference type="GO" id="GO:0005385">
    <property type="term" value="F:zinc ion transmembrane transporter activity"/>
    <property type="evidence" value="ECO:0007669"/>
    <property type="project" value="TreeGrafter"/>
</dbReference>
<sequence>MVRFERAEGAILGSVEPTQSTLRHADVSSGYEQESDDLPPKVVRAKCRPRRYRGVFLSCTPPSTDGQPTASSEVAAAASASGEPECKMESGHFDSTAFFTMLALAVHGLFEGVIVGAARDLSMMWMMSAVVIGHKWAEAMLLMCRLLERKTCVMATALLIVTFACSSPLGVLVGAILATEGKLASGICNALGAGTVFYIASEISGSAFQGCRKTRFFQFLTYCSGAVLVMALTLLDVAYGQ</sequence>
<dbReference type="Proteomes" id="UP000515125">
    <property type="component" value="Unplaced"/>
</dbReference>
<dbReference type="Pfam" id="PF02535">
    <property type="entry name" value="Zip"/>
    <property type="match status" value="1"/>
</dbReference>
<evidence type="ECO:0000313" key="7">
    <source>
        <dbReference type="Proteomes" id="UP000515125"/>
    </source>
</evidence>
<evidence type="ECO:0000256" key="4">
    <source>
        <dbReference type="ARBA" id="ARBA00023136"/>
    </source>
</evidence>
<feature type="transmembrane region" description="Helical" evidence="6">
    <location>
        <begin position="97"/>
        <end position="118"/>
    </location>
</feature>
<evidence type="ECO:0000256" key="1">
    <source>
        <dbReference type="ARBA" id="ARBA00004141"/>
    </source>
</evidence>
<evidence type="ECO:0000256" key="3">
    <source>
        <dbReference type="ARBA" id="ARBA00022989"/>
    </source>
</evidence>
<keyword evidence="2 6" id="KW-0812">Transmembrane</keyword>
<feature type="transmembrane region" description="Helical" evidence="6">
    <location>
        <begin position="216"/>
        <end position="235"/>
    </location>
</feature>
<dbReference type="PANTHER" id="PTHR11040">
    <property type="entry name" value="ZINC/IRON TRANSPORTER"/>
    <property type="match status" value="1"/>
</dbReference>
<feature type="transmembrane region" description="Helical" evidence="6">
    <location>
        <begin position="156"/>
        <end position="177"/>
    </location>
</feature>
<evidence type="ECO:0000256" key="2">
    <source>
        <dbReference type="ARBA" id="ARBA00022692"/>
    </source>
</evidence>
<dbReference type="GeneID" id="34621112"/>
<feature type="transmembrane region" description="Helical" evidence="6">
    <location>
        <begin position="183"/>
        <end position="204"/>
    </location>
</feature>
<accession>A0A6P6RWP1</accession>
<dbReference type="RefSeq" id="XP_026191565.1">
    <property type="nucleotide sequence ID" value="XM_026335780.1"/>
</dbReference>
<evidence type="ECO:0000256" key="6">
    <source>
        <dbReference type="SAM" id="Phobius"/>
    </source>
</evidence>
<evidence type="ECO:0000313" key="8">
    <source>
        <dbReference type="RefSeq" id="XP_026191565.1"/>
    </source>
</evidence>
<keyword evidence="4 6" id="KW-0472">Membrane</keyword>
<evidence type="ECO:0000256" key="5">
    <source>
        <dbReference type="SAM" id="MobiDB-lite"/>
    </source>
</evidence>
<protein>
    <submittedName>
        <fullName evidence="8">Uncharacterized protein LOC34621112</fullName>
    </submittedName>
</protein>
<proteinExistence type="predicted"/>
<keyword evidence="3 6" id="KW-1133">Transmembrane helix</keyword>
<dbReference type="AlphaFoldDB" id="A0A6P6RWP1"/>
<dbReference type="InterPro" id="IPR003689">
    <property type="entry name" value="ZIP"/>
</dbReference>
<feature type="region of interest" description="Disordered" evidence="5">
    <location>
        <begin position="15"/>
        <end position="38"/>
    </location>
</feature>
<gene>
    <name evidence="8" type="primary">LOC34621112</name>
</gene>
<reference evidence="8" key="1">
    <citation type="submission" date="2025-08" db="UniProtKB">
        <authorList>
            <consortium name="RefSeq"/>
        </authorList>
    </citation>
    <scope>IDENTIFICATION</scope>
</reference>
<comment type="subcellular location">
    <subcellularLocation>
        <location evidence="1">Membrane</location>
        <topology evidence="1">Multi-pass membrane protein</topology>
    </subcellularLocation>
</comment>